<dbReference type="OMA" id="RDAHHIN"/>
<gene>
    <name evidence="2" type="ORF">C122C_1216</name>
    <name evidence="3" type="ORF">KIJ12_04815</name>
</gene>
<evidence type="ECO:0000313" key="5">
    <source>
        <dbReference type="Proteomes" id="UP000752647"/>
    </source>
</evidence>
<protein>
    <submittedName>
        <fullName evidence="3">Uncharacterized protein</fullName>
    </submittedName>
</protein>
<evidence type="ECO:0000256" key="1">
    <source>
        <dbReference type="SAM" id="Phobius"/>
    </source>
</evidence>
<evidence type="ECO:0000313" key="4">
    <source>
        <dbReference type="Proteomes" id="UP000199271"/>
    </source>
</evidence>
<evidence type="ECO:0000313" key="2">
    <source>
        <dbReference type="EMBL" id="CUW05732.1"/>
    </source>
</evidence>
<comment type="caution">
    <text evidence="3">The sequence shown here is derived from an EMBL/GenBank/DDBJ whole genome shotgun (WGS) entry which is preliminary data.</text>
</comment>
<dbReference type="Proteomes" id="UP000199271">
    <property type="component" value="Unassembled WGS sequence"/>
</dbReference>
<sequence length="144" mass="16158">MKIPIQTPLEQLHQNVLFLKNKSLHAISSFRQNILNNRDAHHINSKQLKLSDTREIAIVPYESNAKVVDSNSFAYALESAMTESNSGIQQSSKIRNHITSFLHRPARVLASIVIIVLIVYIAIMAGQSNSTNQQPIEQTPQKSK</sequence>
<reference evidence="3" key="2">
    <citation type="submission" date="2021-05" db="EMBL/GenBank/DDBJ databases">
        <title>Pangenome of Leuconostoc gelidum warrants species status for Leuconostoc gelidum subsp. gasicomitatum.</title>
        <authorList>
            <person name="Johansson P."/>
            <person name="Sade E."/>
            <person name="Hultman J."/>
            <person name="Auvinen P."/>
            <person name="Bjorkroth J."/>
        </authorList>
    </citation>
    <scope>NUCLEOTIDE SEQUENCE</scope>
    <source>
        <strain evidence="3">A.21.4</strain>
    </source>
</reference>
<evidence type="ECO:0000313" key="3">
    <source>
        <dbReference type="EMBL" id="MBZ5962476.1"/>
    </source>
</evidence>
<feature type="transmembrane region" description="Helical" evidence="1">
    <location>
        <begin position="108"/>
        <end position="126"/>
    </location>
</feature>
<accession>A0A9Q3XU65</accession>
<reference evidence="2 4" key="1">
    <citation type="submission" date="2015-12" db="EMBL/GenBank/DDBJ databases">
        <authorList>
            <person name="Andreevskaya M."/>
        </authorList>
    </citation>
    <scope>NUCLEOTIDE SEQUENCE [LARGE SCALE GENOMIC DNA]</scope>
    <source>
        <strain evidence="2 4">C122c</strain>
    </source>
</reference>
<organism evidence="3 5">
    <name type="scientific">Leuconostoc gasicomitatum</name>
    <dbReference type="NCBI Taxonomy" id="115778"/>
    <lineage>
        <taxon>Bacteria</taxon>
        <taxon>Bacillati</taxon>
        <taxon>Bacillota</taxon>
        <taxon>Bacilli</taxon>
        <taxon>Lactobacillales</taxon>
        <taxon>Lactobacillaceae</taxon>
        <taxon>Leuconostoc</taxon>
        <taxon>Leuconostoc gelidum group</taxon>
    </lineage>
</organism>
<dbReference type="EMBL" id="JAHBFI010000010">
    <property type="protein sequence ID" value="MBZ5962476.1"/>
    <property type="molecule type" value="Genomic_DNA"/>
</dbReference>
<name>A0A9Q3XU65_9LACO</name>
<proteinExistence type="predicted"/>
<dbReference type="Proteomes" id="UP000752647">
    <property type="component" value="Unassembled WGS sequence"/>
</dbReference>
<keyword evidence="1" id="KW-0812">Transmembrane</keyword>
<dbReference type="RefSeq" id="WP_013231525.1">
    <property type="nucleotide sequence ID" value="NZ_BPKT01000001.1"/>
</dbReference>
<dbReference type="GeneID" id="34300163"/>
<keyword evidence="1" id="KW-0472">Membrane</keyword>
<keyword evidence="1" id="KW-1133">Transmembrane helix</keyword>
<dbReference type="EMBL" id="FBSY01000002">
    <property type="protein sequence ID" value="CUW05732.1"/>
    <property type="molecule type" value="Genomic_DNA"/>
</dbReference>
<dbReference type="AlphaFoldDB" id="A0A9Q3XU65"/>
<keyword evidence="4" id="KW-1185">Reference proteome</keyword>